<dbReference type="RefSeq" id="WP_173196694.1">
    <property type="nucleotide sequence ID" value="NZ_JABFCX010000002.1"/>
</dbReference>
<dbReference type="NCBIfam" id="TIGR03598">
    <property type="entry name" value="GTPase_YsxC"/>
    <property type="match status" value="1"/>
</dbReference>
<keyword evidence="6" id="KW-0460">Magnesium</keyword>
<dbReference type="Gene3D" id="3.40.50.300">
    <property type="entry name" value="P-loop containing nucleotide triphosphate hydrolases"/>
    <property type="match status" value="1"/>
</dbReference>
<gene>
    <name evidence="10" type="primary">engB</name>
    <name evidence="12" type="ORF">HK107_03070</name>
</gene>
<keyword evidence="9 10" id="KW-0131">Cell cycle</keyword>
<keyword evidence="4" id="KW-0479">Metal-binding</keyword>
<evidence type="ECO:0000256" key="3">
    <source>
        <dbReference type="ARBA" id="ARBA00022618"/>
    </source>
</evidence>
<keyword evidence="3 10" id="KW-0132">Cell division</keyword>
<evidence type="ECO:0000259" key="11">
    <source>
        <dbReference type="PROSITE" id="PS51706"/>
    </source>
</evidence>
<dbReference type="PANTHER" id="PTHR11649:SF13">
    <property type="entry name" value="ENGB-TYPE G DOMAIN-CONTAINING PROTEIN"/>
    <property type="match status" value="1"/>
</dbReference>
<accession>A0A7Y3W4J6</accession>
<proteinExistence type="inferred from homology"/>
<dbReference type="GO" id="GO:0005829">
    <property type="term" value="C:cytosol"/>
    <property type="evidence" value="ECO:0007669"/>
    <property type="project" value="TreeGrafter"/>
</dbReference>
<reference evidence="12 13" key="1">
    <citation type="submission" date="2020-05" db="EMBL/GenBank/DDBJ databases">
        <title>Parvularcula mediterraneae sp. nov., isolated from polypropylene straw from shallow seawater of the seashore of Laganas in Zakynthos island, Greece.</title>
        <authorList>
            <person name="Szabo I."/>
            <person name="Al-Omari J."/>
            <person name="Rado J."/>
            <person name="Szerdahelyi G.S."/>
        </authorList>
    </citation>
    <scope>NUCLEOTIDE SEQUENCE [LARGE SCALE GENOMIC DNA]</scope>
    <source>
        <strain evidence="12 13">ZS-1/3</strain>
    </source>
</reference>
<evidence type="ECO:0000256" key="1">
    <source>
        <dbReference type="ARBA" id="ARBA00001946"/>
    </source>
</evidence>
<dbReference type="CDD" id="cd01876">
    <property type="entry name" value="YihA_EngB"/>
    <property type="match status" value="1"/>
</dbReference>
<comment type="cofactor">
    <cofactor evidence="1">
        <name>Mg(2+)</name>
        <dbReference type="ChEBI" id="CHEBI:18420"/>
    </cofactor>
</comment>
<evidence type="ECO:0000256" key="8">
    <source>
        <dbReference type="ARBA" id="ARBA00023210"/>
    </source>
</evidence>
<dbReference type="AlphaFoldDB" id="A0A7Y3W4J6"/>
<dbReference type="InterPro" id="IPR030393">
    <property type="entry name" value="G_ENGB_dom"/>
</dbReference>
<dbReference type="Pfam" id="PF01926">
    <property type="entry name" value="MMR_HSR1"/>
    <property type="match status" value="1"/>
</dbReference>
<protein>
    <recommendedName>
        <fullName evidence="10">Probable GTP-binding protein EngB</fullName>
    </recommendedName>
</protein>
<dbReference type="InterPro" id="IPR019987">
    <property type="entry name" value="GTP-bd_ribosome_bio_YsxC"/>
</dbReference>
<dbReference type="GO" id="GO:0000917">
    <property type="term" value="P:division septum assembly"/>
    <property type="evidence" value="ECO:0007669"/>
    <property type="project" value="UniProtKB-KW"/>
</dbReference>
<organism evidence="12 13">
    <name type="scientific">Parvularcula mediterranea</name>
    <dbReference type="NCBI Taxonomy" id="2732508"/>
    <lineage>
        <taxon>Bacteria</taxon>
        <taxon>Pseudomonadati</taxon>
        <taxon>Pseudomonadota</taxon>
        <taxon>Alphaproteobacteria</taxon>
        <taxon>Parvularculales</taxon>
        <taxon>Parvularculaceae</taxon>
        <taxon>Parvularcula</taxon>
    </lineage>
</organism>
<dbReference type="HAMAP" id="MF_00321">
    <property type="entry name" value="GTPase_EngB"/>
    <property type="match status" value="1"/>
</dbReference>
<keyword evidence="5 10" id="KW-0547">Nucleotide-binding</keyword>
<comment type="similarity">
    <text evidence="2 10">Belongs to the TRAFAC class TrmE-Era-EngA-EngB-Septin-like GTPase superfamily. EngB GTPase family.</text>
</comment>
<dbReference type="PANTHER" id="PTHR11649">
    <property type="entry name" value="MSS1/TRME-RELATED GTP-BINDING PROTEIN"/>
    <property type="match status" value="1"/>
</dbReference>
<evidence type="ECO:0000313" key="13">
    <source>
        <dbReference type="Proteomes" id="UP000536835"/>
    </source>
</evidence>
<dbReference type="GO" id="GO:0046872">
    <property type="term" value="F:metal ion binding"/>
    <property type="evidence" value="ECO:0007669"/>
    <property type="project" value="UniProtKB-KW"/>
</dbReference>
<comment type="caution">
    <text evidence="12">The sequence shown here is derived from an EMBL/GenBank/DDBJ whole genome shotgun (WGS) entry which is preliminary data.</text>
</comment>
<keyword evidence="13" id="KW-1185">Reference proteome</keyword>
<evidence type="ECO:0000256" key="7">
    <source>
        <dbReference type="ARBA" id="ARBA00023134"/>
    </source>
</evidence>
<dbReference type="SUPFAM" id="SSF52540">
    <property type="entry name" value="P-loop containing nucleoside triphosphate hydrolases"/>
    <property type="match status" value="1"/>
</dbReference>
<feature type="domain" description="EngB-type G" evidence="11">
    <location>
        <begin position="29"/>
        <end position="204"/>
    </location>
</feature>
<keyword evidence="8 10" id="KW-0717">Septation</keyword>
<dbReference type="EMBL" id="JABFCX010000002">
    <property type="protein sequence ID" value="NNU15306.1"/>
    <property type="molecule type" value="Genomic_DNA"/>
</dbReference>
<evidence type="ECO:0000313" key="12">
    <source>
        <dbReference type="EMBL" id="NNU15306.1"/>
    </source>
</evidence>
<dbReference type="Proteomes" id="UP000536835">
    <property type="component" value="Unassembled WGS sequence"/>
</dbReference>
<sequence>MNRPSGKIFSGEATFMKGVVDMAGLPPSDLGEFAFAGRSNVGKSSILNALMNRKGLARTSNTPGRTQEVNFFDIGGSFRLVDLPGYGYARASRTKVDAWTELIFDYLRGRPNLLRVFVLIDSRHGIKPVDEEGMALLDESAVSYQVILTKIDKIKESGVARRVAEVSEALASRPAAHPEVLATSSEKGRGLKEVRGAILGALEGWGR</sequence>
<keyword evidence="7 10" id="KW-0342">GTP-binding</keyword>
<dbReference type="GO" id="GO:0005525">
    <property type="term" value="F:GTP binding"/>
    <property type="evidence" value="ECO:0007669"/>
    <property type="project" value="UniProtKB-UniRule"/>
</dbReference>
<evidence type="ECO:0000256" key="6">
    <source>
        <dbReference type="ARBA" id="ARBA00022842"/>
    </source>
</evidence>
<evidence type="ECO:0000256" key="10">
    <source>
        <dbReference type="HAMAP-Rule" id="MF_00321"/>
    </source>
</evidence>
<evidence type="ECO:0000256" key="5">
    <source>
        <dbReference type="ARBA" id="ARBA00022741"/>
    </source>
</evidence>
<evidence type="ECO:0000256" key="4">
    <source>
        <dbReference type="ARBA" id="ARBA00022723"/>
    </source>
</evidence>
<name>A0A7Y3W4J6_9PROT</name>
<dbReference type="PROSITE" id="PS51706">
    <property type="entry name" value="G_ENGB"/>
    <property type="match status" value="1"/>
</dbReference>
<comment type="function">
    <text evidence="10">Necessary for normal cell division and for the maintenance of normal septation.</text>
</comment>
<dbReference type="InterPro" id="IPR006073">
    <property type="entry name" value="GTP-bd"/>
</dbReference>
<evidence type="ECO:0000256" key="9">
    <source>
        <dbReference type="ARBA" id="ARBA00023306"/>
    </source>
</evidence>
<evidence type="ECO:0000256" key="2">
    <source>
        <dbReference type="ARBA" id="ARBA00009638"/>
    </source>
</evidence>
<dbReference type="InterPro" id="IPR027417">
    <property type="entry name" value="P-loop_NTPase"/>
</dbReference>